<keyword evidence="2" id="KW-1185">Reference proteome</keyword>
<proteinExistence type="predicted"/>
<sequence>MNKFYTMKKVCYFLFASMICLGAGCKKEKELDPEETLKENSFLRSIKVAGAREVTIDTARNYIQIILPEAYTNDIIDLQLNAAPGAELVLNSWTPLYSPGHVKYHFRATYPENFTITNKSNNQTKSYKVFVEQEGPLTAELLSDLDIRIGGANTATGVANIRFKSGVGSLPARPDASQQILPFLKNSSKNANVKGYFDNGLGQIYFEDIFSLMETEGTVLSIEYGEKAFSFPEKLKLKRGKVVLYVVQPDRLFRVFQTGKSITFDGGIFLNAQKYSLKLHNDASSPEVTLPATVTDLSTLKTQFPATIPDGQYKVSFFENTQLITEASIVIARDSTVKAIGQMWTGGPGLQWDEIWKSLPIAISRGQELFANPFPAIIDASSKPFDDKKKIPDLALKLNGKVTVLKGAVKEDTKYADNSIRIYYGAYRIPADLPPGQYEARMVLDNKQYSLPYWSRVEIR</sequence>
<reference evidence="1 2" key="1">
    <citation type="submission" date="2018-03" db="EMBL/GenBank/DDBJ databases">
        <title>Genomic Encyclopedia of Archaeal and Bacterial Type Strains, Phase II (KMG-II): from individual species to whole genera.</title>
        <authorList>
            <person name="Goeker M."/>
        </authorList>
    </citation>
    <scope>NUCLEOTIDE SEQUENCE [LARGE SCALE GENOMIC DNA]</scope>
    <source>
        <strain evidence="1 2">DSM 29057</strain>
    </source>
</reference>
<dbReference type="AlphaFoldDB" id="A0A2P8G051"/>
<name>A0A2P8G051_9BACT</name>
<comment type="caution">
    <text evidence="1">The sequence shown here is derived from an EMBL/GenBank/DDBJ whole genome shotgun (WGS) entry which is preliminary data.</text>
</comment>
<dbReference type="RefSeq" id="WP_106596747.1">
    <property type="nucleotide sequence ID" value="NZ_PYAS01000008.1"/>
</dbReference>
<dbReference type="PROSITE" id="PS51257">
    <property type="entry name" value="PROKAR_LIPOPROTEIN"/>
    <property type="match status" value="1"/>
</dbReference>
<organism evidence="1 2">
    <name type="scientific">Dyadobacter jiangsuensis</name>
    <dbReference type="NCBI Taxonomy" id="1591085"/>
    <lineage>
        <taxon>Bacteria</taxon>
        <taxon>Pseudomonadati</taxon>
        <taxon>Bacteroidota</taxon>
        <taxon>Cytophagia</taxon>
        <taxon>Cytophagales</taxon>
        <taxon>Spirosomataceae</taxon>
        <taxon>Dyadobacter</taxon>
    </lineage>
</organism>
<dbReference type="OrthoDB" id="929387at2"/>
<evidence type="ECO:0000313" key="2">
    <source>
        <dbReference type="Proteomes" id="UP000241964"/>
    </source>
</evidence>
<accession>A0A2P8G051</accession>
<gene>
    <name evidence="1" type="ORF">CLV60_108203</name>
</gene>
<evidence type="ECO:0000313" key="1">
    <source>
        <dbReference type="EMBL" id="PSL27346.1"/>
    </source>
</evidence>
<protein>
    <submittedName>
        <fullName evidence="1">Uncharacterized protein</fullName>
    </submittedName>
</protein>
<dbReference type="EMBL" id="PYAS01000008">
    <property type="protein sequence ID" value="PSL27346.1"/>
    <property type="molecule type" value="Genomic_DNA"/>
</dbReference>
<dbReference type="Proteomes" id="UP000241964">
    <property type="component" value="Unassembled WGS sequence"/>
</dbReference>